<gene>
    <name evidence="1" type="ORF">METZ01_LOCUS110306</name>
</gene>
<proteinExistence type="predicted"/>
<reference evidence="1" key="1">
    <citation type="submission" date="2018-05" db="EMBL/GenBank/DDBJ databases">
        <authorList>
            <person name="Lanie J.A."/>
            <person name="Ng W.-L."/>
            <person name="Kazmierczak K.M."/>
            <person name="Andrzejewski T.M."/>
            <person name="Davidsen T.M."/>
            <person name="Wayne K.J."/>
            <person name="Tettelin H."/>
            <person name="Glass J.I."/>
            <person name="Rusch D."/>
            <person name="Podicherti R."/>
            <person name="Tsui H.-C.T."/>
            <person name="Winkler M.E."/>
        </authorList>
    </citation>
    <scope>NUCLEOTIDE SEQUENCE</scope>
</reference>
<name>A0A381WYP4_9ZZZZ</name>
<dbReference type="AlphaFoldDB" id="A0A381WYP4"/>
<organism evidence="1">
    <name type="scientific">marine metagenome</name>
    <dbReference type="NCBI Taxonomy" id="408172"/>
    <lineage>
        <taxon>unclassified sequences</taxon>
        <taxon>metagenomes</taxon>
        <taxon>ecological metagenomes</taxon>
    </lineage>
</organism>
<sequence length="25" mass="2908">MNSKLKVIKMPKRLRIQIPQAISLT</sequence>
<dbReference type="EMBL" id="UINC01013269">
    <property type="protein sequence ID" value="SVA57452.1"/>
    <property type="molecule type" value="Genomic_DNA"/>
</dbReference>
<feature type="non-terminal residue" evidence="1">
    <location>
        <position position="25"/>
    </location>
</feature>
<protein>
    <submittedName>
        <fullName evidence="1">Uncharacterized protein</fullName>
    </submittedName>
</protein>
<evidence type="ECO:0000313" key="1">
    <source>
        <dbReference type="EMBL" id="SVA57452.1"/>
    </source>
</evidence>
<accession>A0A381WYP4</accession>